<dbReference type="EMBL" id="JAUOPB010000019">
    <property type="protein sequence ID" value="MDO6424839.1"/>
    <property type="molecule type" value="Genomic_DNA"/>
</dbReference>
<name>A0AAW7XBK1_9GAMM</name>
<organism evidence="2 3">
    <name type="scientific">Saccharophagus degradans</name>
    <dbReference type="NCBI Taxonomy" id="86304"/>
    <lineage>
        <taxon>Bacteria</taxon>
        <taxon>Pseudomonadati</taxon>
        <taxon>Pseudomonadota</taxon>
        <taxon>Gammaproteobacteria</taxon>
        <taxon>Cellvibrionales</taxon>
        <taxon>Cellvibrionaceae</taxon>
        <taxon>Saccharophagus</taxon>
    </lineage>
</organism>
<comment type="caution">
    <text evidence="2">The sequence shown here is derived from an EMBL/GenBank/DDBJ whole genome shotgun (WGS) entry which is preliminary data.</text>
</comment>
<evidence type="ECO:0000313" key="2">
    <source>
        <dbReference type="EMBL" id="MDO6424839.1"/>
    </source>
</evidence>
<accession>A0AAW7XBK1</accession>
<sequence>MVKLWFSKLLARDSKQQQEIKIKESTQRKLANYKPVSERADFSRPSHLRTNFIDDSDNGPRAGR</sequence>
<evidence type="ECO:0000313" key="3">
    <source>
        <dbReference type="Proteomes" id="UP001169760"/>
    </source>
</evidence>
<dbReference type="AlphaFoldDB" id="A0AAW7XBK1"/>
<dbReference type="Proteomes" id="UP001169760">
    <property type="component" value="Unassembled WGS sequence"/>
</dbReference>
<protein>
    <submittedName>
        <fullName evidence="2">Uncharacterized protein</fullName>
    </submittedName>
</protein>
<feature type="region of interest" description="Disordered" evidence="1">
    <location>
        <begin position="33"/>
        <end position="64"/>
    </location>
</feature>
<dbReference type="RefSeq" id="WP_216065076.1">
    <property type="nucleotide sequence ID" value="NZ_CP123764.1"/>
</dbReference>
<proteinExistence type="predicted"/>
<reference evidence="2" key="1">
    <citation type="submission" date="2023-07" db="EMBL/GenBank/DDBJ databases">
        <title>Genome content predicts the carbon catabolic preferences of heterotrophic bacteria.</title>
        <authorList>
            <person name="Gralka M."/>
        </authorList>
    </citation>
    <scope>NUCLEOTIDE SEQUENCE</scope>
    <source>
        <strain evidence="2">I3M17_2</strain>
    </source>
</reference>
<gene>
    <name evidence="2" type="ORF">Q4521_20285</name>
</gene>
<evidence type="ECO:0000256" key="1">
    <source>
        <dbReference type="SAM" id="MobiDB-lite"/>
    </source>
</evidence>